<dbReference type="AlphaFoldDB" id="A0A2S0NFR0"/>
<name>A0A2S0NFR0_9HYPH</name>
<keyword evidence="2" id="KW-1185">Reference proteome</keyword>
<sequence length="132" mass="13614">MWLFRGDRFRAARSILAATLVYVIAATGLLGSVARAAGGLDSSGFVVICTVDGQSIGHDGSQPATKASAAHHCGLCNATAWDDSRMPSLAGTAVEAPVAPRVPGRSYDPILPAHAFEGWLGTRSPRAPPAFA</sequence>
<dbReference type="Proteomes" id="UP000237889">
    <property type="component" value="Chromosome"/>
</dbReference>
<reference evidence="1 2" key="1">
    <citation type="submission" date="2018-03" db="EMBL/GenBank/DDBJ databases">
        <title>Genome sequencing of Phreatobacter sp.</title>
        <authorList>
            <person name="Kim S.-J."/>
            <person name="Heo J."/>
            <person name="Kwon S.-W."/>
        </authorList>
    </citation>
    <scope>NUCLEOTIDE SEQUENCE [LARGE SCALE GENOMIC DNA]</scope>
    <source>
        <strain evidence="1 2">S-12</strain>
    </source>
</reference>
<evidence type="ECO:0008006" key="3">
    <source>
        <dbReference type="Google" id="ProtNLM"/>
    </source>
</evidence>
<dbReference type="InterPro" id="IPR021333">
    <property type="entry name" value="DUF2946"/>
</dbReference>
<dbReference type="EMBL" id="CP027668">
    <property type="protein sequence ID" value="AVO46978.1"/>
    <property type="molecule type" value="Genomic_DNA"/>
</dbReference>
<proteinExistence type="predicted"/>
<accession>A0A2S0NFR0</accession>
<protein>
    <recommendedName>
        <fullName evidence="3">DUF2946 domain-containing protein</fullName>
    </recommendedName>
</protein>
<dbReference type="OrthoDB" id="8480863at2"/>
<evidence type="ECO:0000313" key="2">
    <source>
        <dbReference type="Proteomes" id="UP000237889"/>
    </source>
</evidence>
<evidence type="ECO:0000313" key="1">
    <source>
        <dbReference type="EMBL" id="AVO46978.1"/>
    </source>
</evidence>
<dbReference type="Pfam" id="PF11162">
    <property type="entry name" value="DUF2946"/>
    <property type="match status" value="1"/>
</dbReference>
<dbReference type="KEGG" id="phr:C6569_19030"/>
<organism evidence="1 2">
    <name type="scientific">Phreatobacter cathodiphilus</name>
    <dbReference type="NCBI Taxonomy" id="1868589"/>
    <lineage>
        <taxon>Bacteria</taxon>
        <taxon>Pseudomonadati</taxon>
        <taxon>Pseudomonadota</taxon>
        <taxon>Alphaproteobacteria</taxon>
        <taxon>Hyphomicrobiales</taxon>
        <taxon>Phreatobacteraceae</taxon>
        <taxon>Phreatobacter</taxon>
    </lineage>
</organism>
<gene>
    <name evidence="1" type="ORF">C6569_19030</name>
</gene>
<dbReference type="RefSeq" id="WP_106750348.1">
    <property type="nucleotide sequence ID" value="NZ_CP027668.1"/>
</dbReference>